<comment type="caution">
    <text evidence="9">The sequence shown here is derived from an EMBL/GenBank/DDBJ whole genome shotgun (WGS) entry which is preliminary data.</text>
</comment>
<keyword evidence="7 8" id="KW-0472">Membrane</keyword>
<dbReference type="Proteomes" id="UP000332515">
    <property type="component" value="Unassembled WGS sequence"/>
</dbReference>
<name>A0A6A7Y8I2_9HYPH</name>
<keyword evidence="5 8" id="KW-0812">Transmembrane</keyword>
<feature type="transmembrane region" description="Helical" evidence="8">
    <location>
        <begin position="265"/>
        <end position="284"/>
    </location>
</feature>
<feature type="transmembrane region" description="Helical" evidence="8">
    <location>
        <begin position="237"/>
        <end position="259"/>
    </location>
</feature>
<dbReference type="GO" id="GO:0005886">
    <property type="term" value="C:plasma membrane"/>
    <property type="evidence" value="ECO:0007669"/>
    <property type="project" value="UniProtKB-SubCell"/>
</dbReference>
<dbReference type="PANTHER" id="PTHR32196:SF21">
    <property type="entry name" value="ABC TRANSPORTER PERMEASE PROTEIN YPHD-RELATED"/>
    <property type="match status" value="1"/>
</dbReference>
<dbReference type="CDD" id="cd06579">
    <property type="entry name" value="TM_PBP1_transp_AraH_like"/>
    <property type="match status" value="1"/>
</dbReference>
<keyword evidence="10" id="KW-1185">Reference proteome</keyword>
<keyword evidence="6 8" id="KW-1133">Transmembrane helix</keyword>
<feature type="transmembrane region" description="Helical" evidence="8">
    <location>
        <begin position="21"/>
        <end position="39"/>
    </location>
</feature>
<evidence type="ECO:0000256" key="8">
    <source>
        <dbReference type="SAM" id="Phobius"/>
    </source>
</evidence>
<keyword evidence="4" id="KW-0997">Cell inner membrane</keyword>
<evidence type="ECO:0000256" key="2">
    <source>
        <dbReference type="ARBA" id="ARBA00022448"/>
    </source>
</evidence>
<dbReference type="AlphaFoldDB" id="A0A6A7Y8I2"/>
<reference evidence="9 10" key="1">
    <citation type="submission" date="2019-09" db="EMBL/GenBank/DDBJ databases">
        <title>Segnochrobactrum spirostomi gen. nov., sp. nov., isolated from the ciliate Spirostomum cf. yagiui and description of a novel family, Segnochrobactraceae fam. nov. within the order Rhizobiales of the class Alphaproteobacteria.</title>
        <authorList>
            <person name="Akter S."/>
            <person name="Shazib S.U.A."/>
            <person name="Shin M.K."/>
        </authorList>
    </citation>
    <scope>NUCLEOTIDE SEQUENCE [LARGE SCALE GENOMIC DNA]</scope>
    <source>
        <strain evidence="9 10">Sp-1</strain>
    </source>
</reference>
<evidence type="ECO:0000256" key="1">
    <source>
        <dbReference type="ARBA" id="ARBA00004651"/>
    </source>
</evidence>
<feature type="transmembrane region" description="Helical" evidence="8">
    <location>
        <begin position="187"/>
        <end position="206"/>
    </location>
</feature>
<evidence type="ECO:0000313" key="10">
    <source>
        <dbReference type="Proteomes" id="UP000332515"/>
    </source>
</evidence>
<keyword evidence="3" id="KW-1003">Cell membrane</keyword>
<dbReference type="GO" id="GO:0022857">
    <property type="term" value="F:transmembrane transporter activity"/>
    <property type="evidence" value="ECO:0007669"/>
    <property type="project" value="InterPro"/>
</dbReference>
<keyword evidence="2" id="KW-0813">Transport</keyword>
<feature type="transmembrane region" description="Helical" evidence="8">
    <location>
        <begin position="291"/>
        <end position="308"/>
    </location>
</feature>
<gene>
    <name evidence="9" type="ORF">F0357_18700</name>
</gene>
<sequence>MSSIATDLSATPKSRPPLREWLIRYGIFLLLAVLVVIFTNAQPAFLRVNNLFSILQAVAIVALLGVGVTVTTITGGFDISVGGLAAFIQMAAAYVLIALDGSTPVAVAVCLAIGLAVGLFNAFLIVVVRIPDLLATLGTLFLLAGLQLIPTGGRSIAPGMTLLDGTTAPGVFPQSFLALGRYRVWDIVPVPVIALAVVAFALWFVMERTRYGRVFYAVGGSELAARMAGASTRLYRVLAYVLSSLTAAIGGILLAGRIGRGDVSAGNGLMLDAVAAALIGYAVLGVNRPNIFGTIVGAIFVGVLLNGLTMMNAPYYLQDFVKGAVLIGALALTFGLSRNRA</sequence>
<evidence type="ECO:0000256" key="6">
    <source>
        <dbReference type="ARBA" id="ARBA00022989"/>
    </source>
</evidence>
<dbReference type="RefSeq" id="WP_153487438.1">
    <property type="nucleotide sequence ID" value="NZ_VWNA01000002.1"/>
</dbReference>
<proteinExistence type="predicted"/>
<evidence type="ECO:0000256" key="7">
    <source>
        <dbReference type="ARBA" id="ARBA00023136"/>
    </source>
</evidence>
<feature type="transmembrane region" description="Helical" evidence="8">
    <location>
        <begin position="105"/>
        <end position="126"/>
    </location>
</feature>
<organism evidence="9 10">
    <name type="scientific">Segnochrobactrum spirostomi</name>
    <dbReference type="NCBI Taxonomy" id="2608987"/>
    <lineage>
        <taxon>Bacteria</taxon>
        <taxon>Pseudomonadati</taxon>
        <taxon>Pseudomonadota</taxon>
        <taxon>Alphaproteobacteria</taxon>
        <taxon>Hyphomicrobiales</taxon>
        <taxon>Segnochrobactraceae</taxon>
        <taxon>Segnochrobactrum</taxon>
    </lineage>
</organism>
<evidence type="ECO:0000256" key="3">
    <source>
        <dbReference type="ARBA" id="ARBA00022475"/>
    </source>
</evidence>
<accession>A0A6A7Y8I2</accession>
<feature type="transmembrane region" description="Helical" evidence="8">
    <location>
        <begin position="320"/>
        <end position="337"/>
    </location>
</feature>
<feature type="transmembrane region" description="Helical" evidence="8">
    <location>
        <begin position="51"/>
        <end position="70"/>
    </location>
</feature>
<feature type="transmembrane region" description="Helical" evidence="8">
    <location>
        <begin position="133"/>
        <end position="150"/>
    </location>
</feature>
<dbReference type="PANTHER" id="PTHR32196">
    <property type="entry name" value="ABC TRANSPORTER PERMEASE PROTEIN YPHD-RELATED-RELATED"/>
    <property type="match status" value="1"/>
</dbReference>
<evidence type="ECO:0000256" key="5">
    <source>
        <dbReference type="ARBA" id="ARBA00022692"/>
    </source>
</evidence>
<evidence type="ECO:0000313" key="9">
    <source>
        <dbReference type="EMBL" id="MQT14647.1"/>
    </source>
</evidence>
<dbReference type="Pfam" id="PF02653">
    <property type="entry name" value="BPD_transp_2"/>
    <property type="match status" value="1"/>
</dbReference>
<comment type="subcellular location">
    <subcellularLocation>
        <location evidence="1">Cell membrane</location>
        <topology evidence="1">Multi-pass membrane protein</topology>
    </subcellularLocation>
</comment>
<feature type="transmembrane region" description="Helical" evidence="8">
    <location>
        <begin position="77"/>
        <end position="99"/>
    </location>
</feature>
<dbReference type="InterPro" id="IPR001851">
    <property type="entry name" value="ABC_transp_permease"/>
</dbReference>
<protein>
    <submittedName>
        <fullName evidence="9">ABC transporter permease</fullName>
    </submittedName>
</protein>
<dbReference type="EMBL" id="VWNA01000002">
    <property type="protein sequence ID" value="MQT14647.1"/>
    <property type="molecule type" value="Genomic_DNA"/>
</dbReference>
<evidence type="ECO:0000256" key="4">
    <source>
        <dbReference type="ARBA" id="ARBA00022519"/>
    </source>
</evidence>